<evidence type="ECO:0000259" key="18">
    <source>
        <dbReference type="Pfam" id="PF00593"/>
    </source>
</evidence>
<dbReference type="NCBIfam" id="TIGR01783">
    <property type="entry name" value="TonB-siderophor"/>
    <property type="match status" value="1"/>
</dbReference>
<dbReference type="InterPro" id="IPR037066">
    <property type="entry name" value="Plug_dom_sf"/>
</dbReference>
<dbReference type="InterPro" id="IPR039426">
    <property type="entry name" value="TonB-dep_rcpt-like"/>
</dbReference>
<dbReference type="InterPro" id="IPR012910">
    <property type="entry name" value="Plug_dom"/>
</dbReference>
<evidence type="ECO:0000256" key="16">
    <source>
        <dbReference type="RuleBase" id="RU003357"/>
    </source>
</evidence>
<feature type="domain" description="TonB-dependent receptor plug" evidence="19">
    <location>
        <begin position="56"/>
        <end position="163"/>
    </location>
</feature>
<comment type="similarity">
    <text evidence="2 14 16">Belongs to the TonB-dependent receptor family.</text>
</comment>
<keyword evidence="10 16" id="KW-0798">TonB box</keyword>
<keyword evidence="3 14" id="KW-0813">Transport</keyword>
<evidence type="ECO:0000256" key="4">
    <source>
        <dbReference type="ARBA" id="ARBA00022452"/>
    </source>
</evidence>
<gene>
    <name evidence="20" type="ORF">GARC_0178</name>
</gene>
<dbReference type="AlphaFoldDB" id="K6Z116"/>
<dbReference type="Gene3D" id="2.170.130.10">
    <property type="entry name" value="TonB-dependent receptor, plug domain"/>
    <property type="match status" value="1"/>
</dbReference>
<keyword evidence="5" id="KW-0410">Iron transport</keyword>
<keyword evidence="4 14" id="KW-1134">Transmembrane beta strand</keyword>
<dbReference type="PROSITE" id="PS01156">
    <property type="entry name" value="TONB_DEPENDENT_REC_2"/>
    <property type="match status" value="1"/>
</dbReference>
<dbReference type="GO" id="GO:0009279">
    <property type="term" value="C:cell outer membrane"/>
    <property type="evidence" value="ECO:0007669"/>
    <property type="project" value="UniProtKB-SubCell"/>
</dbReference>
<evidence type="ECO:0000313" key="20">
    <source>
        <dbReference type="EMBL" id="GAC17160.1"/>
    </source>
</evidence>
<dbReference type="RefSeq" id="WP_007615714.1">
    <property type="nucleotide sequence ID" value="NZ_BAEO01000005.1"/>
</dbReference>
<keyword evidence="7 17" id="KW-0732">Signal</keyword>
<feature type="chain" id="PRO_5003900545" evidence="17">
    <location>
        <begin position="24"/>
        <end position="690"/>
    </location>
</feature>
<dbReference type="InterPro" id="IPR000531">
    <property type="entry name" value="Beta-barrel_TonB"/>
</dbReference>
<dbReference type="GO" id="GO:0015343">
    <property type="term" value="F:siderophore-iron transmembrane transporter activity"/>
    <property type="evidence" value="ECO:0007669"/>
    <property type="project" value="InterPro"/>
</dbReference>
<keyword evidence="21" id="KW-1185">Reference proteome</keyword>
<dbReference type="InterPro" id="IPR010917">
    <property type="entry name" value="TonB_rcpt_CS"/>
</dbReference>
<evidence type="ECO:0000256" key="9">
    <source>
        <dbReference type="ARBA" id="ARBA00023065"/>
    </source>
</evidence>
<feature type="domain" description="TonB-dependent receptor-like beta-barrel" evidence="18">
    <location>
        <begin position="245"/>
        <end position="661"/>
    </location>
</feature>
<evidence type="ECO:0000256" key="17">
    <source>
        <dbReference type="SAM" id="SignalP"/>
    </source>
</evidence>
<keyword evidence="12" id="KW-0675">Receptor</keyword>
<dbReference type="PROSITE" id="PS52016">
    <property type="entry name" value="TONB_DEPENDENT_REC_3"/>
    <property type="match status" value="1"/>
</dbReference>
<sequence length="690" mass="75880">MRTTKSSLSLAITLALLSLNTVAQQQDSAEESKDQTIMPTMEVIKVFGNANSVILEHTGSVVVINRQQIEKIQPLSTEDVLRRIPGVNTKSEEESAIVANFGIRGLSASESKSLMLEDGVPVAPGLFIGNDRYFNPRVQRIEQVEVLKGSSSLRYGPSTIGGVVNYQTKTPDDGVMLTGRAGSFNMQEISLEAGGKNEAGDAFAGIVATHATSDGFMDKGYEMTDVMAKAGVILSNDQKVGIKISRYENDADISYRGLLMDDYLAGADYNPGADDKFLTDRTAFDINHEWALSDQATLKTLVYWSEVTRDYWRYDVDTEASNSADRWVYKDTLSGNNRSFDRVGIETRLTLDHQLFGMTANSEFGLRFMQEESNDTRIRAERSSDRTGVNDRHRIDSADSYAAHGQTRIELNERFAITPGLRIESYEQKRLILTDDNSTAKTSNTEFLPGVGATYNLSESAQFYGGVYRAFSPASNGVALDGLMDQDLDGERSTNYELGLRGNQGDVNYEVAAFAMDFSNQVVTGNSDPNLSQSNGGKTEHLGMEFMLGYKLGGGFSIDSNATWVPTSEFKSGENQGNRLPYAPKIVANLAFNYQQESLSTALTVHHRGEQYGDASNIEEIPTDAAGGIWGGLLPSYTLLDLTAQYNLSNNLRLFGAVKNLTDKRYITGLRQGIYVGPERSLEVGVRYKF</sequence>
<accession>K6Z116</accession>
<keyword evidence="11 14" id="KW-0472">Membrane</keyword>
<comment type="subcellular location">
    <subcellularLocation>
        <location evidence="1 14">Cell outer membrane</location>
        <topology evidence="1 14">Multi-pass membrane protein</topology>
    </subcellularLocation>
</comment>
<evidence type="ECO:0000256" key="1">
    <source>
        <dbReference type="ARBA" id="ARBA00004571"/>
    </source>
</evidence>
<evidence type="ECO:0000256" key="2">
    <source>
        <dbReference type="ARBA" id="ARBA00009810"/>
    </source>
</evidence>
<dbReference type="EMBL" id="BAEO01000005">
    <property type="protein sequence ID" value="GAC17160.1"/>
    <property type="molecule type" value="Genomic_DNA"/>
</dbReference>
<organism evidence="20 21">
    <name type="scientific">Paraglaciecola arctica BSs20135</name>
    <dbReference type="NCBI Taxonomy" id="493475"/>
    <lineage>
        <taxon>Bacteria</taxon>
        <taxon>Pseudomonadati</taxon>
        <taxon>Pseudomonadota</taxon>
        <taxon>Gammaproteobacteria</taxon>
        <taxon>Alteromonadales</taxon>
        <taxon>Alteromonadaceae</taxon>
        <taxon>Paraglaciecola</taxon>
    </lineage>
</organism>
<dbReference type="InterPro" id="IPR010105">
    <property type="entry name" value="TonB_sidphr_rcpt"/>
</dbReference>
<dbReference type="eggNOG" id="COG4772">
    <property type="taxonomic scope" value="Bacteria"/>
</dbReference>
<evidence type="ECO:0000256" key="11">
    <source>
        <dbReference type="ARBA" id="ARBA00023136"/>
    </source>
</evidence>
<evidence type="ECO:0000259" key="19">
    <source>
        <dbReference type="Pfam" id="PF07715"/>
    </source>
</evidence>
<evidence type="ECO:0000256" key="12">
    <source>
        <dbReference type="ARBA" id="ARBA00023170"/>
    </source>
</evidence>
<evidence type="ECO:0000256" key="15">
    <source>
        <dbReference type="PROSITE-ProRule" id="PRU10144"/>
    </source>
</evidence>
<evidence type="ECO:0000256" key="10">
    <source>
        <dbReference type="ARBA" id="ARBA00023077"/>
    </source>
</evidence>
<keyword evidence="13 14" id="KW-0998">Cell outer membrane</keyword>
<dbReference type="SUPFAM" id="SSF56935">
    <property type="entry name" value="Porins"/>
    <property type="match status" value="1"/>
</dbReference>
<dbReference type="Proteomes" id="UP000006327">
    <property type="component" value="Unassembled WGS sequence"/>
</dbReference>
<dbReference type="Gene3D" id="2.40.170.20">
    <property type="entry name" value="TonB-dependent receptor, beta-barrel domain"/>
    <property type="match status" value="1"/>
</dbReference>
<keyword evidence="8" id="KW-0408">Iron</keyword>
<evidence type="ECO:0000256" key="14">
    <source>
        <dbReference type="PROSITE-ProRule" id="PRU01360"/>
    </source>
</evidence>
<dbReference type="PANTHER" id="PTHR30442">
    <property type="entry name" value="IRON III DICITRATE TRANSPORT PROTEIN FECA"/>
    <property type="match status" value="1"/>
</dbReference>
<dbReference type="Pfam" id="PF07715">
    <property type="entry name" value="Plug"/>
    <property type="match status" value="1"/>
</dbReference>
<feature type="signal peptide" evidence="17">
    <location>
        <begin position="1"/>
        <end position="23"/>
    </location>
</feature>
<dbReference type="OrthoDB" id="9760494at2"/>
<protein>
    <submittedName>
        <fullName evidence="20">Iron complex outermembrane recepter protein</fullName>
    </submittedName>
</protein>
<evidence type="ECO:0000256" key="13">
    <source>
        <dbReference type="ARBA" id="ARBA00023237"/>
    </source>
</evidence>
<evidence type="ECO:0000256" key="8">
    <source>
        <dbReference type="ARBA" id="ARBA00023004"/>
    </source>
</evidence>
<feature type="short sequence motif" description="TonB C-terminal box" evidence="15">
    <location>
        <begin position="673"/>
        <end position="690"/>
    </location>
</feature>
<evidence type="ECO:0000256" key="5">
    <source>
        <dbReference type="ARBA" id="ARBA00022496"/>
    </source>
</evidence>
<evidence type="ECO:0000313" key="21">
    <source>
        <dbReference type="Proteomes" id="UP000006327"/>
    </source>
</evidence>
<dbReference type="CDD" id="cd01347">
    <property type="entry name" value="ligand_gated_channel"/>
    <property type="match status" value="1"/>
</dbReference>
<proteinExistence type="inferred from homology"/>
<evidence type="ECO:0000256" key="6">
    <source>
        <dbReference type="ARBA" id="ARBA00022692"/>
    </source>
</evidence>
<keyword evidence="9" id="KW-0406">Ion transport</keyword>
<dbReference type="Pfam" id="PF00593">
    <property type="entry name" value="TonB_dep_Rec_b-barrel"/>
    <property type="match status" value="1"/>
</dbReference>
<dbReference type="InterPro" id="IPR036942">
    <property type="entry name" value="Beta-barrel_TonB_sf"/>
</dbReference>
<reference evidence="20 21" key="1">
    <citation type="journal article" date="2017" name="Antonie Van Leeuwenhoek">
        <title>Rhizobium rhizosphaerae sp. nov., a novel species isolated from rice rhizosphere.</title>
        <authorList>
            <person name="Zhao J.J."/>
            <person name="Zhang J."/>
            <person name="Zhang R.J."/>
            <person name="Zhang C.W."/>
            <person name="Yin H.Q."/>
            <person name="Zhang X.X."/>
        </authorList>
    </citation>
    <scope>NUCLEOTIDE SEQUENCE [LARGE SCALE GENOMIC DNA]</scope>
    <source>
        <strain evidence="20 21">BSs20135</strain>
    </source>
</reference>
<evidence type="ECO:0000256" key="3">
    <source>
        <dbReference type="ARBA" id="ARBA00022448"/>
    </source>
</evidence>
<dbReference type="GO" id="GO:0015891">
    <property type="term" value="P:siderophore transport"/>
    <property type="evidence" value="ECO:0007669"/>
    <property type="project" value="InterPro"/>
</dbReference>
<dbReference type="PANTHER" id="PTHR30442:SF0">
    <property type="entry name" value="FE(3+) DICITRATE TRANSPORT PROTEIN FECA"/>
    <property type="match status" value="1"/>
</dbReference>
<dbReference type="GO" id="GO:0038023">
    <property type="term" value="F:signaling receptor activity"/>
    <property type="evidence" value="ECO:0007669"/>
    <property type="project" value="InterPro"/>
</dbReference>
<comment type="caution">
    <text evidence="20">The sequence shown here is derived from an EMBL/GenBank/DDBJ whole genome shotgun (WGS) entry which is preliminary data.</text>
</comment>
<name>K6Z116_9ALTE</name>
<evidence type="ECO:0000256" key="7">
    <source>
        <dbReference type="ARBA" id="ARBA00022729"/>
    </source>
</evidence>
<keyword evidence="6 14" id="KW-0812">Transmembrane</keyword>
<dbReference type="STRING" id="493475.GARC_0178"/>